<dbReference type="RefSeq" id="WP_096662740.1">
    <property type="nucleotide sequence ID" value="NZ_AP018316.1"/>
</dbReference>
<accession>A0A1Z4UXG1</accession>
<gene>
    <name evidence="2" type="ORF">NIES806_01410</name>
</gene>
<keyword evidence="1" id="KW-1133">Transmembrane helix</keyword>
<proteinExistence type="predicted"/>
<dbReference type="KEGG" id="dcm:NIES806_01410"/>
<evidence type="ECO:0000313" key="3">
    <source>
        <dbReference type="Proteomes" id="UP000218702"/>
    </source>
</evidence>
<keyword evidence="1" id="KW-0472">Membrane</keyword>
<dbReference type="AlphaFoldDB" id="A0A1Z4UXG1"/>
<dbReference type="Proteomes" id="UP000218702">
    <property type="component" value="Chromosome"/>
</dbReference>
<organism evidence="2 3">
    <name type="scientific">Dolichospermum compactum NIES-806</name>
    <dbReference type="NCBI Taxonomy" id="1973481"/>
    <lineage>
        <taxon>Bacteria</taxon>
        <taxon>Bacillati</taxon>
        <taxon>Cyanobacteriota</taxon>
        <taxon>Cyanophyceae</taxon>
        <taxon>Nostocales</taxon>
        <taxon>Aphanizomenonaceae</taxon>
        <taxon>Dolichospermum</taxon>
        <taxon>Dolichospermum compactum</taxon>
    </lineage>
</organism>
<protein>
    <submittedName>
        <fullName evidence="2">Serpin family proteinase inhibitor I4</fullName>
    </submittedName>
</protein>
<evidence type="ECO:0000256" key="1">
    <source>
        <dbReference type="SAM" id="Phobius"/>
    </source>
</evidence>
<evidence type="ECO:0000313" key="2">
    <source>
        <dbReference type="EMBL" id="BAZ83961.1"/>
    </source>
</evidence>
<dbReference type="EMBL" id="AP018316">
    <property type="protein sequence ID" value="BAZ83961.1"/>
    <property type="molecule type" value="Genomic_DNA"/>
</dbReference>
<keyword evidence="1" id="KW-0812">Transmembrane</keyword>
<keyword evidence="3" id="KW-1185">Reference proteome</keyword>
<sequence>MNSVTTNFLQRRYGVSLGRRYVLAAAGVMLLAAVACYPIDNSNNVFTKSYLPNTELGFLPDDNLL</sequence>
<name>A0A1Z4UXG1_9CYAN</name>
<dbReference type="OrthoDB" id="9764871at2"/>
<reference evidence="2 3" key="1">
    <citation type="submission" date="2017-06" db="EMBL/GenBank/DDBJ databases">
        <title>Genome sequencing of cyanobaciteial culture collection at National Institute for Environmental Studies (NIES).</title>
        <authorList>
            <person name="Hirose Y."/>
            <person name="Shimura Y."/>
            <person name="Fujisawa T."/>
            <person name="Nakamura Y."/>
            <person name="Kawachi M."/>
        </authorList>
    </citation>
    <scope>NUCLEOTIDE SEQUENCE [LARGE SCALE GENOMIC DNA]</scope>
    <source>
        <strain evidence="2 3">NIES-806</strain>
    </source>
</reference>
<feature type="transmembrane region" description="Helical" evidence="1">
    <location>
        <begin position="21"/>
        <end position="40"/>
    </location>
</feature>